<evidence type="ECO:0000256" key="3">
    <source>
        <dbReference type="ARBA" id="ARBA00022989"/>
    </source>
</evidence>
<dbReference type="GO" id="GO:0005886">
    <property type="term" value="C:plasma membrane"/>
    <property type="evidence" value="ECO:0007669"/>
    <property type="project" value="UniProtKB-ARBA"/>
</dbReference>
<gene>
    <name evidence="6" type="ORF">ENV52_06085</name>
</gene>
<comment type="caution">
    <text evidence="6">The sequence shown here is derived from an EMBL/GenBank/DDBJ whole genome shotgun (WGS) entry which is preliminary data.</text>
</comment>
<evidence type="ECO:0000256" key="1">
    <source>
        <dbReference type="ARBA" id="ARBA00004141"/>
    </source>
</evidence>
<dbReference type="Pfam" id="PF02361">
    <property type="entry name" value="CbiQ"/>
    <property type="match status" value="1"/>
</dbReference>
<dbReference type="EMBL" id="DTGR01000097">
    <property type="protein sequence ID" value="HHS29254.1"/>
    <property type="molecule type" value="Genomic_DNA"/>
</dbReference>
<name>A0A7V6A2Y4_9BACT</name>
<sequence length="263" mass="29603">MQENFLKAARSGGTLVHRLDPRTKLALLCASFVMAVLPERPAVAGMVASLVLLHLALARAWSELYRIRWLLTALLVFSLTVWSLLAHGETPLFWRVSRQSLEFGAATFLKFGAMMVAGLVLLATTRVEELFLGLVRLGLPYSVAFAFALALRWVPEVYQTALRVKEAQEVRGLAVQKGSPFTRLKRHLPLLVPIFLLTLRRTQTMSWALEARGFQAKPRRTYYLEIRMALRDWLVLTLALVLLAGFITLHLAGWDRISGLEIP</sequence>
<evidence type="ECO:0000313" key="6">
    <source>
        <dbReference type="EMBL" id="HHS29254.1"/>
    </source>
</evidence>
<keyword evidence="2 5" id="KW-0812">Transmembrane</keyword>
<comment type="subcellular location">
    <subcellularLocation>
        <location evidence="1">Membrane</location>
        <topology evidence="1">Multi-pass membrane protein</topology>
    </subcellularLocation>
</comment>
<accession>A0A7V6A2Y4</accession>
<feature type="transmembrane region" description="Helical" evidence="5">
    <location>
        <begin position="230"/>
        <end position="253"/>
    </location>
</feature>
<keyword evidence="4 5" id="KW-0472">Membrane</keyword>
<protein>
    <submittedName>
        <fullName evidence="6">Energy-coupling factor transporter transmembrane protein EcfT</fullName>
    </submittedName>
</protein>
<dbReference type="InterPro" id="IPR003339">
    <property type="entry name" value="ABC/ECF_trnsptr_transmembrane"/>
</dbReference>
<dbReference type="PANTHER" id="PTHR33514">
    <property type="entry name" value="PROTEIN ABCI12, CHLOROPLASTIC"/>
    <property type="match status" value="1"/>
</dbReference>
<dbReference type="PANTHER" id="PTHR33514:SF13">
    <property type="entry name" value="PROTEIN ABCI12, CHLOROPLASTIC"/>
    <property type="match status" value="1"/>
</dbReference>
<evidence type="ECO:0000256" key="2">
    <source>
        <dbReference type="ARBA" id="ARBA00022692"/>
    </source>
</evidence>
<dbReference type="AlphaFoldDB" id="A0A7V6A2Y4"/>
<evidence type="ECO:0000256" key="5">
    <source>
        <dbReference type="SAM" id="Phobius"/>
    </source>
</evidence>
<reference evidence="6" key="1">
    <citation type="journal article" date="2020" name="mSystems">
        <title>Genome- and Community-Level Interaction Insights into Carbon Utilization and Element Cycling Functions of Hydrothermarchaeota in Hydrothermal Sediment.</title>
        <authorList>
            <person name="Zhou Z."/>
            <person name="Liu Y."/>
            <person name="Xu W."/>
            <person name="Pan J."/>
            <person name="Luo Z.H."/>
            <person name="Li M."/>
        </authorList>
    </citation>
    <scope>NUCLEOTIDE SEQUENCE [LARGE SCALE GENOMIC DNA]</scope>
    <source>
        <strain evidence="6">SpSt-767</strain>
    </source>
</reference>
<evidence type="ECO:0000256" key="4">
    <source>
        <dbReference type="ARBA" id="ARBA00023136"/>
    </source>
</evidence>
<organism evidence="6">
    <name type="scientific">Desulfobacca acetoxidans</name>
    <dbReference type="NCBI Taxonomy" id="60893"/>
    <lineage>
        <taxon>Bacteria</taxon>
        <taxon>Pseudomonadati</taxon>
        <taxon>Thermodesulfobacteriota</taxon>
        <taxon>Desulfobaccia</taxon>
        <taxon>Desulfobaccales</taxon>
        <taxon>Desulfobaccaceae</taxon>
        <taxon>Desulfobacca</taxon>
    </lineage>
</organism>
<dbReference type="CDD" id="cd16914">
    <property type="entry name" value="EcfT"/>
    <property type="match status" value="1"/>
</dbReference>
<feature type="transmembrane region" description="Helical" evidence="5">
    <location>
        <begin position="105"/>
        <end position="123"/>
    </location>
</feature>
<feature type="transmembrane region" description="Helical" evidence="5">
    <location>
        <begin position="130"/>
        <end position="154"/>
    </location>
</feature>
<keyword evidence="3 5" id="KW-1133">Transmembrane helix</keyword>
<proteinExistence type="predicted"/>
<feature type="transmembrane region" description="Helical" evidence="5">
    <location>
        <begin position="69"/>
        <end position="85"/>
    </location>
</feature>